<keyword evidence="3" id="KW-0716">Sensory transduction</keyword>
<dbReference type="AlphaFoldDB" id="A0AAV7HX89"/>
<evidence type="ECO:0000256" key="3">
    <source>
        <dbReference type="ARBA" id="ARBA00022606"/>
    </source>
</evidence>
<dbReference type="PANTHER" id="PTHR21137:SF35">
    <property type="entry name" value="ODORANT RECEPTOR 19A-RELATED"/>
    <property type="match status" value="1"/>
</dbReference>
<evidence type="ECO:0000313" key="11">
    <source>
        <dbReference type="EMBL" id="KAH0535172.1"/>
    </source>
</evidence>
<keyword evidence="4 10" id="KW-0812">Transmembrane</keyword>
<name>A0AAV7HX89_COTGL</name>
<evidence type="ECO:0000313" key="12">
    <source>
        <dbReference type="Proteomes" id="UP000826195"/>
    </source>
</evidence>
<organism evidence="11 12">
    <name type="scientific">Cotesia glomerata</name>
    <name type="common">Lepidopteran parasitic wasp</name>
    <name type="synonym">Apanteles glomeratus</name>
    <dbReference type="NCBI Taxonomy" id="32391"/>
    <lineage>
        <taxon>Eukaryota</taxon>
        <taxon>Metazoa</taxon>
        <taxon>Ecdysozoa</taxon>
        <taxon>Arthropoda</taxon>
        <taxon>Hexapoda</taxon>
        <taxon>Insecta</taxon>
        <taxon>Pterygota</taxon>
        <taxon>Neoptera</taxon>
        <taxon>Endopterygota</taxon>
        <taxon>Hymenoptera</taxon>
        <taxon>Apocrita</taxon>
        <taxon>Ichneumonoidea</taxon>
        <taxon>Braconidae</taxon>
        <taxon>Microgastrinae</taxon>
        <taxon>Cotesia</taxon>
    </lineage>
</organism>
<dbReference type="GO" id="GO:0004984">
    <property type="term" value="F:olfactory receptor activity"/>
    <property type="evidence" value="ECO:0007669"/>
    <property type="project" value="InterPro"/>
</dbReference>
<evidence type="ECO:0000256" key="2">
    <source>
        <dbReference type="ARBA" id="ARBA00022475"/>
    </source>
</evidence>
<keyword evidence="2" id="KW-1003">Cell membrane</keyword>
<dbReference type="PANTHER" id="PTHR21137">
    <property type="entry name" value="ODORANT RECEPTOR"/>
    <property type="match status" value="1"/>
</dbReference>
<evidence type="ECO:0000256" key="1">
    <source>
        <dbReference type="ARBA" id="ARBA00004651"/>
    </source>
</evidence>
<evidence type="ECO:0000256" key="6">
    <source>
        <dbReference type="ARBA" id="ARBA00022989"/>
    </source>
</evidence>
<keyword evidence="7 10" id="KW-0472">Membrane</keyword>
<dbReference type="GO" id="GO:0005886">
    <property type="term" value="C:plasma membrane"/>
    <property type="evidence" value="ECO:0007669"/>
    <property type="project" value="UniProtKB-SubCell"/>
</dbReference>
<feature type="transmembrane region" description="Helical" evidence="10">
    <location>
        <begin position="47"/>
        <end position="66"/>
    </location>
</feature>
<dbReference type="GO" id="GO:0005549">
    <property type="term" value="F:odorant binding"/>
    <property type="evidence" value="ECO:0007669"/>
    <property type="project" value="InterPro"/>
</dbReference>
<reference evidence="11 12" key="1">
    <citation type="journal article" date="2021" name="J. Hered.">
        <title>A chromosome-level genome assembly of the parasitoid wasp, Cotesia glomerata (Hymenoptera: Braconidae).</title>
        <authorList>
            <person name="Pinto B.J."/>
            <person name="Weis J.J."/>
            <person name="Gamble T."/>
            <person name="Ode P.J."/>
            <person name="Paul R."/>
            <person name="Zaspel J.M."/>
        </authorList>
    </citation>
    <scope>NUCLEOTIDE SEQUENCE [LARGE SCALE GENOMIC DNA]</scope>
    <source>
        <strain evidence="11">CgM1</strain>
    </source>
</reference>
<keyword evidence="9" id="KW-0807">Transducer</keyword>
<evidence type="ECO:0000256" key="7">
    <source>
        <dbReference type="ARBA" id="ARBA00023136"/>
    </source>
</evidence>
<comment type="caution">
    <text evidence="11">The sequence shown here is derived from an EMBL/GenBank/DDBJ whole genome shotgun (WGS) entry which is preliminary data.</text>
</comment>
<keyword evidence="6 10" id="KW-1133">Transmembrane helix</keyword>
<comment type="subcellular location">
    <subcellularLocation>
        <location evidence="1">Cell membrane</location>
        <topology evidence="1">Multi-pass membrane protein</topology>
    </subcellularLocation>
</comment>
<dbReference type="InterPro" id="IPR004117">
    <property type="entry name" value="7tm6_olfct_rcpt"/>
</dbReference>
<protein>
    <recommendedName>
        <fullName evidence="13">Odorant receptor</fullName>
    </recommendedName>
</protein>
<evidence type="ECO:0000256" key="10">
    <source>
        <dbReference type="SAM" id="Phobius"/>
    </source>
</evidence>
<feature type="transmembrane region" description="Helical" evidence="10">
    <location>
        <begin position="139"/>
        <end position="161"/>
    </location>
</feature>
<gene>
    <name evidence="11" type="ORF">KQX54_014548</name>
</gene>
<dbReference type="Pfam" id="PF02949">
    <property type="entry name" value="7tm_6"/>
    <property type="match status" value="1"/>
</dbReference>
<proteinExistence type="predicted"/>
<evidence type="ECO:0000256" key="8">
    <source>
        <dbReference type="ARBA" id="ARBA00023170"/>
    </source>
</evidence>
<evidence type="ECO:0000256" key="5">
    <source>
        <dbReference type="ARBA" id="ARBA00022725"/>
    </source>
</evidence>
<evidence type="ECO:0000256" key="4">
    <source>
        <dbReference type="ARBA" id="ARBA00022692"/>
    </source>
</evidence>
<feature type="transmembrane region" description="Helical" evidence="10">
    <location>
        <begin position="167"/>
        <end position="186"/>
    </location>
</feature>
<accession>A0AAV7HX89</accession>
<sequence>MRNIFVSYTMTTIGGIWLYSASRSSVLDPPHTLPYKGWFPYNYSNPIVYWLTAAFQLYAINTANVVDLVMDLLISAILCSMCAQVHILKYRFKVMLEELKGITNDTECSDIATTERLMIADWVEYHIDLINLIKYMNNVFSNVIFLQYTVSSVILCTLAFLMSHTDAMTMTFAGYFGFLITIYFQVFQQCYCAHTLTSEASL</sequence>
<evidence type="ECO:0008006" key="13">
    <source>
        <dbReference type="Google" id="ProtNLM"/>
    </source>
</evidence>
<dbReference type="Proteomes" id="UP000826195">
    <property type="component" value="Unassembled WGS sequence"/>
</dbReference>
<keyword evidence="12" id="KW-1185">Reference proteome</keyword>
<keyword evidence="5" id="KW-0552">Olfaction</keyword>
<keyword evidence="8" id="KW-0675">Receptor</keyword>
<dbReference type="EMBL" id="JAHXZJ010002982">
    <property type="protein sequence ID" value="KAH0535172.1"/>
    <property type="molecule type" value="Genomic_DNA"/>
</dbReference>
<evidence type="ECO:0000256" key="9">
    <source>
        <dbReference type="ARBA" id="ARBA00023224"/>
    </source>
</evidence>
<dbReference type="GO" id="GO:0007165">
    <property type="term" value="P:signal transduction"/>
    <property type="evidence" value="ECO:0007669"/>
    <property type="project" value="UniProtKB-KW"/>
</dbReference>